<dbReference type="Proteomes" id="UP000321172">
    <property type="component" value="Chromosome"/>
</dbReference>
<evidence type="ECO:0000313" key="2">
    <source>
        <dbReference type="EMBL" id="QEA16788.1"/>
    </source>
</evidence>
<feature type="signal peptide" evidence="1">
    <location>
        <begin position="1"/>
        <end position="17"/>
    </location>
</feature>
<keyword evidence="3" id="KW-1185">Reference proteome</keyword>
<evidence type="ECO:0000313" key="3">
    <source>
        <dbReference type="Proteomes" id="UP000321172"/>
    </source>
</evidence>
<dbReference type="EMBL" id="CP042345">
    <property type="protein sequence ID" value="QEA16788.1"/>
    <property type="molecule type" value="Genomic_DNA"/>
</dbReference>
<sequence>MTRALFLLAGLAACAPAQPIKPVPGGEIGVLQQGFYVCELPGDATGPAGIRQDAQDFSVHNGSRYSTSEGRGTYLLTGDFVVMTSGPKKGQQFRQLSNNFLRELNANGKETDLRCVRRVQNNR</sequence>
<protein>
    <recommendedName>
        <fullName evidence="4">Elongation factor P</fullName>
    </recommendedName>
</protein>
<evidence type="ECO:0000256" key="1">
    <source>
        <dbReference type="SAM" id="SignalP"/>
    </source>
</evidence>
<reference evidence="2 3" key="1">
    <citation type="journal article" date="2013" name="J. Microbiol. Biotechnol.">
        <title>Novosphingobium ginsenosidimutans sp. nov., with the ability to convert ginsenoside.</title>
        <authorList>
            <person name="Kim J.K."/>
            <person name="He D."/>
            <person name="Liu Q.M."/>
            <person name="Park H.Y."/>
            <person name="Jung M.S."/>
            <person name="Yoon M.H."/>
            <person name="Kim S.C."/>
            <person name="Im W.T."/>
        </authorList>
    </citation>
    <scope>NUCLEOTIDE SEQUENCE [LARGE SCALE GENOMIC DNA]</scope>
    <source>
        <strain evidence="2 3">FW-6</strain>
    </source>
</reference>
<dbReference type="AlphaFoldDB" id="A0A5B8S6N1"/>
<name>A0A5B8S6N1_9SPHN</name>
<feature type="chain" id="PRO_5022838005" description="Elongation factor P" evidence="1">
    <location>
        <begin position="18"/>
        <end position="123"/>
    </location>
</feature>
<proteinExistence type="predicted"/>
<keyword evidence="1" id="KW-0732">Signal</keyword>
<dbReference type="OrthoDB" id="7509105at2"/>
<dbReference type="RefSeq" id="WP_147090867.1">
    <property type="nucleotide sequence ID" value="NZ_BAABJD010000002.1"/>
</dbReference>
<organism evidence="2 3">
    <name type="scientific">Novosphingobium ginsenosidimutans</name>
    <dbReference type="NCBI Taxonomy" id="1176536"/>
    <lineage>
        <taxon>Bacteria</taxon>
        <taxon>Pseudomonadati</taxon>
        <taxon>Pseudomonadota</taxon>
        <taxon>Alphaproteobacteria</taxon>
        <taxon>Sphingomonadales</taxon>
        <taxon>Sphingomonadaceae</taxon>
        <taxon>Novosphingobium</taxon>
    </lineage>
</organism>
<evidence type="ECO:0008006" key="4">
    <source>
        <dbReference type="Google" id="ProtNLM"/>
    </source>
</evidence>
<dbReference type="KEGG" id="ngf:FRF71_11960"/>
<accession>A0A5B8S6N1</accession>
<gene>
    <name evidence="2" type="ORF">FRF71_11960</name>
</gene>